<sequence>MNMAKQTKENEIMGKEIILSGAPVSQLPYQPLPKHPSGRTMKAKVPSKQTGADPLPDDDLEVDEADQKIADAQKRRGKYYANPEVGGPMVSHSEQSTHISGSEMVRAGATLRRRATRTPTKLQPDENWQVDGEVIRHLGGPAFDMEFEEGELSEFEDCDLSEEDEGAVGPSSTRPASTEPDPEPVNPAPMSRPSSLYKRKTIPAEQTRSQTGVEVMFTIREARSLERILERSETPARIDKGKAKAVEVEEPVKIDKGKGKAVEVEEPVKIDKGKGKAIEVEEPVKIDKGKRRATEEEVEDWESFDYGLH</sequence>
<feature type="compositionally biased region" description="Basic and acidic residues" evidence="1">
    <location>
        <begin position="65"/>
        <end position="74"/>
    </location>
</feature>
<dbReference type="EMBL" id="MU006798">
    <property type="protein sequence ID" value="KAF2636474.1"/>
    <property type="molecule type" value="Genomic_DNA"/>
</dbReference>
<dbReference type="Proteomes" id="UP000799753">
    <property type="component" value="Unassembled WGS sequence"/>
</dbReference>
<evidence type="ECO:0000256" key="1">
    <source>
        <dbReference type="SAM" id="MobiDB-lite"/>
    </source>
</evidence>
<dbReference type="AlphaFoldDB" id="A0A6A6RR13"/>
<protein>
    <submittedName>
        <fullName evidence="2">Uncharacterized protein</fullName>
    </submittedName>
</protein>
<feature type="compositionally biased region" description="Acidic residues" evidence="1">
    <location>
        <begin position="55"/>
        <end position="64"/>
    </location>
</feature>
<gene>
    <name evidence="2" type="ORF">P280DRAFT_152207</name>
</gene>
<accession>A0A6A6RR13</accession>
<evidence type="ECO:0000313" key="3">
    <source>
        <dbReference type="Proteomes" id="UP000799753"/>
    </source>
</evidence>
<name>A0A6A6RR13_9PLEO</name>
<proteinExistence type="predicted"/>
<feature type="compositionally biased region" description="Acidic residues" evidence="1">
    <location>
        <begin position="145"/>
        <end position="166"/>
    </location>
</feature>
<feature type="region of interest" description="Disordered" evidence="1">
    <location>
        <begin position="140"/>
        <end position="215"/>
    </location>
</feature>
<keyword evidence="3" id="KW-1185">Reference proteome</keyword>
<reference evidence="2" key="1">
    <citation type="journal article" date="2020" name="Stud. Mycol.">
        <title>101 Dothideomycetes genomes: a test case for predicting lifestyles and emergence of pathogens.</title>
        <authorList>
            <person name="Haridas S."/>
            <person name="Albert R."/>
            <person name="Binder M."/>
            <person name="Bloem J."/>
            <person name="Labutti K."/>
            <person name="Salamov A."/>
            <person name="Andreopoulos B."/>
            <person name="Baker S."/>
            <person name="Barry K."/>
            <person name="Bills G."/>
            <person name="Bluhm B."/>
            <person name="Cannon C."/>
            <person name="Castanera R."/>
            <person name="Culley D."/>
            <person name="Daum C."/>
            <person name="Ezra D."/>
            <person name="Gonzalez J."/>
            <person name="Henrissat B."/>
            <person name="Kuo A."/>
            <person name="Liang C."/>
            <person name="Lipzen A."/>
            <person name="Lutzoni F."/>
            <person name="Magnuson J."/>
            <person name="Mondo S."/>
            <person name="Nolan M."/>
            <person name="Ohm R."/>
            <person name="Pangilinan J."/>
            <person name="Park H.-J."/>
            <person name="Ramirez L."/>
            <person name="Alfaro M."/>
            <person name="Sun H."/>
            <person name="Tritt A."/>
            <person name="Yoshinaga Y."/>
            <person name="Zwiers L.-H."/>
            <person name="Turgeon B."/>
            <person name="Goodwin S."/>
            <person name="Spatafora J."/>
            <person name="Crous P."/>
            <person name="Grigoriev I."/>
        </authorList>
    </citation>
    <scope>NUCLEOTIDE SEQUENCE</scope>
    <source>
        <strain evidence="2">CBS 473.64</strain>
    </source>
</reference>
<evidence type="ECO:0000313" key="2">
    <source>
        <dbReference type="EMBL" id="KAF2636474.1"/>
    </source>
</evidence>
<organism evidence="2 3">
    <name type="scientific">Massarina eburnea CBS 473.64</name>
    <dbReference type="NCBI Taxonomy" id="1395130"/>
    <lineage>
        <taxon>Eukaryota</taxon>
        <taxon>Fungi</taxon>
        <taxon>Dikarya</taxon>
        <taxon>Ascomycota</taxon>
        <taxon>Pezizomycotina</taxon>
        <taxon>Dothideomycetes</taxon>
        <taxon>Pleosporomycetidae</taxon>
        <taxon>Pleosporales</taxon>
        <taxon>Massarineae</taxon>
        <taxon>Massarinaceae</taxon>
        <taxon>Massarina</taxon>
    </lineage>
</organism>
<feature type="region of interest" description="Disordered" evidence="1">
    <location>
        <begin position="1"/>
        <end position="104"/>
    </location>
</feature>
<feature type="compositionally biased region" description="Basic and acidic residues" evidence="1">
    <location>
        <begin position="1"/>
        <end position="14"/>
    </location>
</feature>
<feature type="region of interest" description="Disordered" evidence="1">
    <location>
        <begin position="287"/>
        <end position="309"/>
    </location>
</feature>